<dbReference type="Proteomes" id="UP001208245">
    <property type="component" value="Unassembled WGS sequence"/>
</dbReference>
<feature type="transmembrane region" description="Helical" evidence="8">
    <location>
        <begin position="240"/>
        <end position="267"/>
    </location>
</feature>
<feature type="domain" description="ABC transporter" evidence="9">
    <location>
        <begin position="360"/>
        <end position="592"/>
    </location>
</feature>
<dbReference type="RefSeq" id="WP_263821814.1">
    <property type="nucleotide sequence ID" value="NZ_JAOXHL010000001.1"/>
</dbReference>
<dbReference type="PANTHER" id="PTHR24221:SF397">
    <property type="entry name" value="ABC TRANSPORTER, ATP-BINDING TRANSMEMBRANE PROTEIN"/>
    <property type="match status" value="1"/>
</dbReference>
<evidence type="ECO:0000259" key="9">
    <source>
        <dbReference type="PROSITE" id="PS50893"/>
    </source>
</evidence>
<feature type="transmembrane region" description="Helical" evidence="8">
    <location>
        <begin position="163"/>
        <end position="180"/>
    </location>
</feature>
<evidence type="ECO:0000259" key="10">
    <source>
        <dbReference type="PROSITE" id="PS50929"/>
    </source>
</evidence>
<evidence type="ECO:0000256" key="5">
    <source>
        <dbReference type="ARBA" id="ARBA00022840"/>
    </source>
</evidence>
<dbReference type="Pfam" id="PF00005">
    <property type="entry name" value="ABC_tran"/>
    <property type="match status" value="1"/>
</dbReference>
<dbReference type="SUPFAM" id="SSF52540">
    <property type="entry name" value="P-loop containing nucleoside triphosphate hydrolases"/>
    <property type="match status" value="1"/>
</dbReference>
<organism evidence="11 12">
    <name type="scientific">Ureaplasma miroungigenitalium</name>
    <dbReference type="NCBI Taxonomy" id="1042321"/>
    <lineage>
        <taxon>Bacteria</taxon>
        <taxon>Bacillati</taxon>
        <taxon>Mycoplasmatota</taxon>
        <taxon>Mycoplasmoidales</taxon>
        <taxon>Mycoplasmoidaceae</taxon>
        <taxon>Ureaplasma</taxon>
    </lineage>
</organism>
<keyword evidence="12" id="KW-1185">Reference proteome</keyword>
<dbReference type="Gene3D" id="1.20.1560.10">
    <property type="entry name" value="ABC transporter type 1, transmembrane domain"/>
    <property type="match status" value="1"/>
</dbReference>
<comment type="subcellular location">
    <subcellularLocation>
        <location evidence="1">Cell membrane</location>
        <topology evidence="1">Multi-pass membrane protein</topology>
    </subcellularLocation>
</comment>
<dbReference type="SMART" id="SM00382">
    <property type="entry name" value="AAA"/>
    <property type="match status" value="1"/>
</dbReference>
<feature type="transmembrane region" description="Helical" evidence="8">
    <location>
        <begin position="58"/>
        <end position="79"/>
    </location>
</feature>
<sequence length="593" mass="67404">MNSRQMNKILCRFYLKDFRKYFLSISFLTLFFVISYVAASYLMQLATTKYGLNETNNFLMYFGLTIAGYVLMGLFNLGITQTSNKVAHKIEINLAMTINQKLKTMSISFFEQNKPGELYTKALTDPQIIKNALTTYYEKINVLVIGGIGFGIALLVINPYVVLIALAVYLIVMIPSFVIVKKAYFYKTKTRKVTGEINDYVEELIRTRKTISEFDAQEQFIGKYDEKIDNMKKTWIKSEFLSIIPFPLSETASCVMGVVIAFSYLLFTIHHVHLPSGFMSNFITQEVSNQLIEVPNFAPLITLSFSSVLCGQYVTDLVQQTPTTLAGKSALVKIYELLSAPSEKDGHEKLRIDATNGIDIQLKDVTFQYNKDVILENISLHIPKNKTTAIIGPTGSGKTTLASLIMRFYDFQKGEIFFNDVAIKDKTRDSVRSYLTSVLQEPYLFKKSIYDNFFMVNKTVTKERIYEVCKMVGIHDTIMQLDDQYNTIMDEKHGLSNGQKQLITIARAMIKDAPVVVLDEATSNVDVHTEQQIQKAMKKLIANKTSIVIAHRLSTIVEADQIVMLNDKKIVAIGRHHDLLKTNESYKKLFNNN</sequence>
<dbReference type="GO" id="GO:0005524">
    <property type="term" value="F:ATP binding"/>
    <property type="evidence" value="ECO:0007669"/>
    <property type="project" value="UniProtKB-KW"/>
</dbReference>
<keyword evidence="7 8" id="KW-0472">Membrane</keyword>
<dbReference type="PROSITE" id="PS50893">
    <property type="entry name" value="ABC_TRANSPORTER_2"/>
    <property type="match status" value="1"/>
</dbReference>
<comment type="caution">
    <text evidence="11">The sequence shown here is derived from an EMBL/GenBank/DDBJ whole genome shotgun (WGS) entry which is preliminary data.</text>
</comment>
<feature type="domain" description="ABC transmembrane type-1" evidence="10">
    <location>
        <begin position="27"/>
        <end position="303"/>
    </location>
</feature>
<dbReference type="EMBL" id="JAOXHL010000001">
    <property type="protein sequence ID" value="MCV3728501.1"/>
    <property type="molecule type" value="Genomic_DNA"/>
</dbReference>
<evidence type="ECO:0000256" key="2">
    <source>
        <dbReference type="ARBA" id="ARBA00005417"/>
    </source>
</evidence>
<dbReference type="InterPro" id="IPR027417">
    <property type="entry name" value="P-loop_NTPase"/>
</dbReference>
<reference evidence="11 12" key="1">
    <citation type="journal article" date="2020" name="Int. J. Syst. Evol. Microbiol.">
        <title>Ureaplasma miroungigenitalium sp. nov. isolated from northern elephant seals (Mirounga angustirostris) and Ureaplasma zalophigenitalium sp. nov. isolated from California sea lions (Zalophus californianus).</title>
        <authorList>
            <person name="Volokhov D.V."/>
            <person name="Gulland F.M."/>
            <person name="Gao Y."/>
            <person name="Chizhikov V.E."/>
        </authorList>
    </citation>
    <scope>NUCLEOTIDE SEQUENCE [LARGE SCALE GENOMIC DNA]</scope>
    <source>
        <strain evidence="11 12">ES3182-GEN</strain>
    </source>
</reference>
<dbReference type="InterPro" id="IPR036640">
    <property type="entry name" value="ABC1_TM_sf"/>
</dbReference>
<evidence type="ECO:0000256" key="3">
    <source>
        <dbReference type="ARBA" id="ARBA00022692"/>
    </source>
</evidence>
<gene>
    <name evidence="11" type="ORF">OF376_01810</name>
</gene>
<feature type="transmembrane region" description="Helical" evidence="8">
    <location>
        <begin position="140"/>
        <end position="157"/>
    </location>
</feature>
<proteinExistence type="inferred from homology"/>
<comment type="similarity">
    <text evidence="2">Belongs to the ABC transporter superfamily.</text>
</comment>
<keyword evidence="5 11" id="KW-0067">ATP-binding</keyword>
<dbReference type="InterPro" id="IPR003439">
    <property type="entry name" value="ABC_transporter-like_ATP-bd"/>
</dbReference>
<dbReference type="PROSITE" id="PS50929">
    <property type="entry name" value="ABC_TM1F"/>
    <property type="match status" value="1"/>
</dbReference>
<dbReference type="InterPro" id="IPR039421">
    <property type="entry name" value="Type_1_exporter"/>
</dbReference>
<evidence type="ECO:0000256" key="6">
    <source>
        <dbReference type="ARBA" id="ARBA00022989"/>
    </source>
</evidence>
<dbReference type="InterPro" id="IPR011527">
    <property type="entry name" value="ABC1_TM_dom"/>
</dbReference>
<dbReference type="Gene3D" id="3.40.50.300">
    <property type="entry name" value="P-loop containing nucleotide triphosphate hydrolases"/>
    <property type="match status" value="1"/>
</dbReference>
<name>A0ABT3BMP2_9BACT</name>
<accession>A0ABT3BMP2</accession>
<feature type="transmembrane region" description="Helical" evidence="8">
    <location>
        <begin position="21"/>
        <end position="46"/>
    </location>
</feature>
<protein>
    <submittedName>
        <fullName evidence="11">ABC transporter ATP-binding protein/permease</fullName>
    </submittedName>
</protein>
<evidence type="ECO:0000313" key="11">
    <source>
        <dbReference type="EMBL" id="MCV3728501.1"/>
    </source>
</evidence>
<keyword evidence="4" id="KW-0547">Nucleotide-binding</keyword>
<dbReference type="InterPro" id="IPR003593">
    <property type="entry name" value="AAA+_ATPase"/>
</dbReference>
<keyword evidence="3 8" id="KW-0812">Transmembrane</keyword>
<evidence type="ECO:0000313" key="12">
    <source>
        <dbReference type="Proteomes" id="UP001208245"/>
    </source>
</evidence>
<dbReference type="PANTHER" id="PTHR24221">
    <property type="entry name" value="ATP-BINDING CASSETTE SUB-FAMILY B"/>
    <property type="match status" value="1"/>
</dbReference>
<dbReference type="Pfam" id="PF00664">
    <property type="entry name" value="ABC_membrane"/>
    <property type="match status" value="1"/>
</dbReference>
<evidence type="ECO:0000256" key="4">
    <source>
        <dbReference type="ARBA" id="ARBA00022741"/>
    </source>
</evidence>
<evidence type="ECO:0000256" key="1">
    <source>
        <dbReference type="ARBA" id="ARBA00004651"/>
    </source>
</evidence>
<dbReference type="SUPFAM" id="SSF90123">
    <property type="entry name" value="ABC transporter transmembrane region"/>
    <property type="match status" value="1"/>
</dbReference>
<evidence type="ECO:0000256" key="8">
    <source>
        <dbReference type="SAM" id="Phobius"/>
    </source>
</evidence>
<keyword evidence="6 8" id="KW-1133">Transmembrane helix</keyword>
<evidence type="ECO:0000256" key="7">
    <source>
        <dbReference type="ARBA" id="ARBA00023136"/>
    </source>
</evidence>